<dbReference type="Gramene" id="PAN28514">
    <property type="protein sequence ID" value="PAN28514"/>
    <property type="gene ID" value="PAHAL_5G158400"/>
</dbReference>
<evidence type="ECO:0000313" key="1">
    <source>
        <dbReference type="EMBL" id="PAN28514.1"/>
    </source>
</evidence>
<protein>
    <recommendedName>
        <fullName evidence="2">Reverse transcriptase zinc-binding domain-containing protein</fullName>
    </recommendedName>
</protein>
<dbReference type="EMBL" id="CM008050">
    <property type="protein sequence ID" value="PAN28514.1"/>
    <property type="molecule type" value="Genomic_DNA"/>
</dbReference>
<accession>A0A2S3HRP6</accession>
<evidence type="ECO:0008006" key="2">
    <source>
        <dbReference type="Google" id="ProtNLM"/>
    </source>
</evidence>
<organism evidence="1">
    <name type="scientific">Panicum hallii</name>
    <dbReference type="NCBI Taxonomy" id="206008"/>
    <lineage>
        <taxon>Eukaryota</taxon>
        <taxon>Viridiplantae</taxon>
        <taxon>Streptophyta</taxon>
        <taxon>Embryophyta</taxon>
        <taxon>Tracheophyta</taxon>
        <taxon>Spermatophyta</taxon>
        <taxon>Magnoliopsida</taxon>
        <taxon>Liliopsida</taxon>
        <taxon>Poales</taxon>
        <taxon>Poaceae</taxon>
        <taxon>PACMAD clade</taxon>
        <taxon>Panicoideae</taxon>
        <taxon>Panicodae</taxon>
        <taxon>Paniceae</taxon>
        <taxon>Panicinae</taxon>
        <taxon>Panicum</taxon>
        <taxon>Panicum sect. Panicum</taxon>
    </lineage>
</organism>
<dbReference type="AlphaFoldDB" id="A0A2S3HRP6"/>
<reference evidence="1" key="1">
    <citation type="submission" date="2018-04" db="EMBL/GenBank/DDBJ databases">
        <title>WGS assembly of Panicum hallii.</title>
        <authorList>
            <person name="Lovell J."/>
            <person name="Jenkins J."/>
            <person name="Lowry D."/>
            <person name="Mamidi S."/>
            <person name="Sreedasyam A."/>
            <person name="Weng X."/>
            <person name="Barry K."/>
            <person name="Bonette J."/>
            <person name="Campitelli B."/>
            <person name="Daum C."/>
            <person name="Gordon S."/>
            <person name="Gould B."/>
            <person name="Lipzen A."/>
            <person name="Macqueen A."/>
            <person name="Palacio-Mejia J."/>
            <person name="Plott C."/>
            <person name="Shakirov E."/>
            <person name="Shu S."/>
            <person name="Yoshinaga Y."/>
            <person name="Zane M."/>
            <person name="Rokhsar D."/>
            <person name="Grimwood J."/>
            <person name="Schmutz J."/>
            <person name="Juenger T."/>
        </authorList>
    </citation>
    <scope>NUCLEOTIDE SEQUENCE [LARGE SCALE GENOMIC DNA]</scope>
    <source>
        <strain evidence="1">FIL2</strain>
    </source>
</reference>
<sequence>MLRSWDAGSWRVETGDNGVLERQWRDDKILERSLANGQAPKDIAPDCYRWRWAWRKNISVAKALEQRGWMKGLRRINTERALTQFVHLWRQFRTICLQPSQPDTIKWSFTADGNFTAKSAYKVQFRGACAPDVLGSIWKANVEYKCRFSHG</sequence>
<proteinExistence type="predicted"/>
<dbReference type="Proteomes" id="UP000243499">
    <property type="component" value="Chromosome 5"/>
</dbReference>
<name>A0A2S3HRP6_9POAL</name>
<gene>
    <name evidence="1" type="ORF">PAHAL_5G158400</name>
</gene>